<evidence type="ECO:0000256" key="3">
    <source>
        <dbReference type="ARBA" id="ARBA00018111"/>
    </source>
</evidence>
<proteinExistence type="inferred from homology"/>
<evidence type="ECO:0000256" key="1">
    <source>
        <dbReference type="ARBA" id="ARBA00004496"/>
    </source>
</evidence>
<dbReference type="Gene3D" id="1.10.10.10">
    <property type="entry name" value="Winged helix-like DNA-binding domain superfamily/Winged helix DNA-binding domain"/>
    <property type="match status" value="2"/>
</dbReference>
<dbReference type="Proteomes" id="UP001241537">
    <property type="component" value="Unassembled WGS sequence"/>
</dbReference>
<gene>
    <name evidence="5" type="primary">recX</name>
    <name evidence="8" type="ORF">J2S20_000750</name>
</gene>
<comment type="function">
    <text evidence="5">Modulates RecA activity.</text>
</comment>
<dbReference type="InterPro" id="IPR003783">
    <property type="entry name" value="Regulatory_RecX"/>
</dbReference>
<evidence type="ECO:0000259" key="7">
    <source>
        <dbReference type="Pfam" id="PF21982"/>
    </source>
</evidence>
<protein>
    <recommendedName>
        <fullName evidence="3 5">Regulatory protein RecX</fullName>
    </recommendedName>
</protein>
<dbReference type="HAMAP" id="MF_01114">
    <property type="entry name" value="RecX"/>
    <property type="match status" value="1"/>
</dbReference>
<keyword evidence="9" id="KW-1185">Reference proteome</keyword>
<sequence>MTVTELLPLGKRRSKVLTDEDFVFALYNTELNRLHIAEGTELSEALLKEELLPLLRKRAMERLLFLLKGRDYTEYALRRKLRESGIPECCAEEAILWAKERHYVDDRRYAEHYISCQSGQKGKRRIRAELLMRGVDSALADELLEQSPADEKEQIIAELRRCHFDPESENPDQKRRLVARLMRRGYSWGEIELALRSMI</sequence>
<dbReference type="RefSeq" id="WP_307253331.1">
    <property type="nucleotide sequence ID" value="NZ_JAUSTO010000003.1"/>
</dbReference>
<evidence type="ECO:0000313" key="9">
    <source>
        <dbReference type="Proteomes" id="UP001241537"/>
    </source>
</evidence>
<feature type="domain" description="RecX second three-helical" evidence="6">
    <location>
        <begin position="105"/>
        <end position="144"/>
    </location>
</feature>
<evidence type="ECO:0000256" key="5">
    <source>
        <dbReference type="HAMAP-Rule" id="MF_01114"/>
    </source>
</evidence>
<dbReference type="GO" id="GO:0005737">
    <property type="term" value="C:cytoplasm"/>
    <property type="evidence" value="ECO:0007669"/>
    <property type="project" value="UniProtKB-SubCell"/>
</dbReference>
<dbReference type="InterPro" id="IPR053924">
    <property type="entry name" value="RecX_HTH_2nd"/>
</dbReference>
<comment type="similarity">
    <text evidence="2 5">Belongs to the RecX family.</text>
</comment>
<evidence type="ECO:0000313" key="8">
    <source>
        <dbReference type="EMBL" id="MDQ0152068.1"/>
    </source>
</evidence>
<dbReference type="GO" id="GO:0006282">
    <property type="term" value="P:regulation of DNA repair"/>
    <property type="evidence" value="ECO:0007669"/>
    <property type="project" value="UniProtKB-UniRule"/>
</dbReference>
<comment type="caution">
    <text evidence="8">The sequence shown here is derived from an EMBL/GenBank/DDBJ whole genome shotgun (WGS) entry which is preliminary data.</text>
</comment>
<accession>A0AAE3V9D0</accession>
<dbReference type="EMBL" id="JAUSTO010000003">
    <property type="protein sequence ID" value="MDQ0152068.1"/>
    <property type="molecule type" value="Genomic_DNA"/>
</dbReference>
<evidence type="ECO:0000259" key="6">
    <source>
        <dbReference type="Pfam" id="PF02631"/>
    </source>
</evidence>
<dbReference type="InterPro" id="IPR036388">
    <property type="entry name" value="WH-like_DNA-bd_sf"/>
</dbReference>
<reference evidence="8" key="1">
    <citation type="submission" date="2023-07" db="EMBL/GenBank/DDBJ databases">
        <title>Genomic Encyclopedia of Type Strains, Phase IV (KMG-IV): sequencing the most valuable type-strain genomes for metagenomic binning, comparative biology and taxonomic classification.</title>
        <authorList>
            <person name="Goeker M."/>
        </authorList>
    </citation>
    <scope>NUCLEOTIDE SEQUENCE</scope>
    <source>
        <strain evidence="8">DSM 19659</strain>
    </source>
</reference>
<dbReference type="AlphaFoldDB" id="A0AAE3V9D0"/>
<evidence type="ECO:0000256" key="4">
    <source>
        <dbReference type="ARBA" id="ARBA00022490"/>
    </source>
</evidence>
<evidence type="ECO:0000256" key="2">
    <source>
        <dbReference type="ARBA" id="ARBA00009695"/>
    </source>
</evidence>
<dbReference type="PANTHER" id="PTHR33602:SF1">
    <property type="entry name" value="REGULATORY PROTEIN RECX FAMILY PROTEIN"/>
    <property type="match status" value="1"/>
</dbReference>
<feature type="domain" description="RecX first three-helical" evidence="7">
    <location>
        <begin position="59"/>
        <end position="95"/>
    </location>
</feature>
<dbReference type="Pfam" id="PF21982">
    <property type="entry name" value="RecX_HTH1"/>
    <property type="match status" value="1"/>
</dbReference>
<dbReference type="PANTHER" id="PTHR33602">
    <property type="entry name" value="REGULATORY PROTEIN RECX FAMILY PROTEIN"/>
    <property type="match status" value="1"/>
</dbReference>
<name>A0AAE3V9D0_9FIRM</name>
<organism evidence="8 9">
    <name type="scientific">Moryella indoligenes</name>
    <dbReference type="NCBI Taxonomy" id="371674"/>
    <lineage>
        <taxon>Bacteria</taxon>
        <taxon>Bacillati</taxon>
        <taxon>Bacillota</taxon>
        <taxon>Clostridia</taxon>
        <taxon>Lachnospirales</taxon>
        <taxon>Lachnospiraceae</taxon>
        <taxon>Moryella</taxon>
    </lineage>
</organism>
<dbReference type="Pfam" id="PF02631">
    <property type="entry name" value="RecX_HTH2"/>
    <property type="match status" value="1"/>
</dbReference>
<dbReference type="InterPro" id="IPR053926">
    <property type="entry name" value="RecX_HTH_1st"/>
</dbReference>
<comment type="subcellular location">
    <subcellularLocation>
        <location evidence="1 5">Cytoplasm</location>
    </subcellularLocation>
</comment>
<keyword evidence="4 5" id="KW-0963">Cytoplasm</keyword>